<evidence type="ECO:0000313" key="4">
    <source>
        <dbReference type="Proteomes" id="UP000509626"/>
    </source>
</evidence>
<dbReference type="PANTHER" id="PTHR48207:SF3">
    <property type="entry name" value="SUCCINATE--HYDROXYMETHYLGLUTARATE COA-TRANSFERASE"/>
    <property type="match status" value="1"/>
</dbReference>
<dbReference type="Proteomes" id="UP000509626">
    <property type="component" value="Plasmid unnamed1"/>
</dbReference>
<dbReference type="GeneID" id="56039977"/>
<reference evidence="3 4" key="1">
    <citation type="submission" date="2020-06" db="EMBL/GenBank/DDBJ databases">
        <title>NJ-3-1, isolated from saline soil.</title>
        <authorList>
            <person name="Cui H.L."/>
            <person name="Shi X."/>
        </authorList>
    </citation>
    <scope>NUCLEOTIDE SEQUENCE [LARGE SCALE GENOMIC DNA]</scope>
    <source>
        <strain evidence="3 4">NJ-3-1</strain>
        <plasmid evidence="3 4">unnamed1</plasmid>
    </source>
</reference>
<dbReference type="InterPro" id="IPR003673">
    <property type="entry name" value="CoA-Trfase_fam_III"/>
</dbReference>
<keyword evidence="1 3" id="KW-0808">Transferase</keyword>
<dbReference type="OrthoDB" id="28444at2157"/>
<protein>
    <submittedName>
        <fullName evidence="3">CoA transferase</fullName>
    </submittedName>
</protein>
<keyword evidence="3" id="KW-0614">Plasmid</keyword>
<keyword evidence="4" id="KW-1185">Reference proteome</keyword>
<name>A0A7D5LEP6_9EURY</name>
<organism evidence="3 4">
    <name type="scientific">Halorarum salinum</name>
    <dbReference type="NCBI Taxonomy" id="2743089"/>
    <lineage>
        <taxon>Archaea</taxon>
        <taxon>Methanobacteriati</taxon>
        <taxon>Methanobacteriota</taxon>
        <taxon>Stenosarchaea group</taxon>
        <taxon>Halobacteria</taxon>
        <taxon>Halobacteriales</taxon>
        <taxon>Haloferacaceae</taxon>
        <taxon>Halorarum</taxon>
    </lineage>
</organism>
<dbReference type="RefSeq" id="WP_179270832.1">
    <property type="nucleotide sequence ID" value="NZ_CP058580.1"/>
</dbReference>
<proteinExistence type="predicted"/>
<accession>A0A7D5LEP6</accession>
<geneLocation type="plasmid" evidence="3 4">
    <name>unnamed1</name>
</geneLocation>
<dbReference type="KEGG" id="halu:HUG12_20920"/>
<evidence type="ECO:0000256" key="2">
    <source>
        <dbReference type="SAM" id="MobiDB-lite"/>
    </source>
</evidence>
<dbReference type="InterPro" id="IPR044855">
    <property type="entry name" value="CoA-Trfase_III_dom3_sf"/>
</dbReference>
<sequence length="424" mass="46204">MVGEAEHPSGDVGPLDGVTVLDASRVLVGPFCTMQLGDLGAEVIKVERPGTGDQTRGWHPPRYGDAEESSYYMSVNRNKRSITLALDTEEGREAFRALAADADVLVENFRVGRMDRWGLGYADLREGNPELVYCALSGYGEWGPDRDQPAYDIMMQAEGGLMSITGVDGGAPVRVGVALADIGAGMYATQAVLAALFEREFGDGTGQKIDVSLLDGQAAWMSYMATNYFATGDPPGRMGSKHPTIAPYRAFETADDYVVVAVASEPIWERFCRAIDRPDLYADERFETNSDRVANREALDEDLEALFAERETAAVLERLREHDVPASGVNDMADVFSHPQVLARGMRASVDHPTAGTVEFPGTPMHLSRTPTTVRRHPPLLGEHTDEVLREQGYSDEDLEDLYAAGALGDRFEGEPFDGEASDD</sequence>
<feature type="region of interest" description="Disordered" evidence="2">
    <location>
        <begin position="354"/>
        <end position="379"/>
    </location>
</feature>
<dbReference type="PANTHER" id="PTHR48207">
    <property type="entry name" value="SUCCINATE--HYDROXYMETHYLGLUTARATE COA-TRANSFERASE"/>
    <property type="match status" value="1"/>
</dbReference>
<dbReference type="InterPro" id="IPR050483">
    <property type="entry name" value="CoA-transferase_III_domain"/>
</dbReference>
<dbReference type="SUPFAM" id="SSF89796">
    <property type="entry name" value="CoA-transferase family III (CaiB/BaiF)"/>
    <property type="match status" value="1"/>
</dbReference>
<dbReference type="InterPro" id="IPR023606">
    <property type="entry name" value="CoA-Trfase_III_dom_1_sf"/>
</dbReference>
<dbReference type="Gene3D" id="3.40.50.10540">
    <property type="entry name" value="Crotonobetainyl-coa:carnitine coa-transferase, domain 1"/>
    <property type="match status" value="1"/>
</dbReference>
<dbReference type="Gene3D" id="3.30.1540.10">
    <property type="entry name" value="formyl-coa transferase, domain 3"/>
    <property type="match status" value="1"/>
</dbReference>
<dbReference type="AlphaFoldDB" id="A0A7D5LEP6"/>
<gene>
    <name evidence="3" type="ORF">HUG12_20920</name>
</gene>
<dbReference type="EMBL" id="CP058580">
    <property type="protein sequence ID" value="QLG64249.1"/>
    <property type="molecule type" value="Genomic_DNA"/>
</dbReference>
<evidence type="ECO:0000256" key="1">
    <source>
        <dbReference type="ARBA" id="ARBA00022679"/>
    </source>
</evidence>
<dbReference type="Pfam" id="PF02515">
    <property type="entry name" value="CoA_transf_3"/>
    <property type="match status" value="1"/>
</dbReference>
<evidence type="ECO:0000313" key="3">
    <source>
        <dbReference type="EMBL" id="QLG64249.1"/>
    </source>
</evidence>
<dbReference type="GO" id="GO:0008410">
    <property type="term" value="F:CoA-transferase activity"/>
    <property type="evidence" value="ECO:0007669"/>
    <property type="project" value="TreeGrafter"/>
</dbReference>